<evidence type="ECO:0000313" key="2">
    <source>
        <dbReference type="EMBL" id="MFB9732505.1"/>
    </source>
</evidence>
<dbReference type="Gene3D" id="3.20.20.210">
    <property type="match status" value="1"/>
</dbReference>
<proteinExistence type="predicted"/>
<evidence type="ECO:0000313" key="3">
    <source>
        <dbReference type="Proteomes" id="UP001589613"/>
    </source>
</evidence>
<accession>A0ABV5V3Y0</accession>
<evidence type="ECO:0000259" key="1">
    <source>
        <dbReference type="Pfam" id="PF01717"/>
    </source>
</evidence>
<dbReference type="InterPro" id="IPR038071">
    <property type="entry name" value="UROD/MetE-like_sf"/>
</dbReference>
<reference evidence="2 3" key="1">
    <citation type="submission" date="2024-09" db="EMBL/GenBank/DDBJ databases">
        <authorList>
            <person name="Sun Q."/>
            <person name="Mori K."/>
        </authorList>
    </citation>
    <scope>NUCLEOTIDE SEQUENCE [LARGE SCALE GENOMIC DNA]</scope>
    <source>
        <strain evidence="2 3">JCM 12763</strain>
    </source>
</reference>
<keyword evidence="3" id="KW-1185">Reference proteome</keyword>
<dbReference type="InterPro" id="IPR002629">
    <property type="entry name" value="Met_Synth_C/arc"/>
</dbReference>
<comment type="caution">
    <text evidence="2">The sequence shown here is derived from an EMBL/GenBank/DDBJ whole genome shotgun (WGS) entry which is preliminary data.</text>
</comment>
<feature type="domain" description="Cobalamin-independent methionine synthase MetE C-terminal/archaeal" evidence="1">
    <location>
        <begin position="144"/>
        <end position="341"/>
    </location>
</feature>
<dbReference type="SUPFAM" id="SSF51726">
    <property type="entry name" value="UROD/MetE-like"/>
    <property type="match status" value="1"/>
</dbReference>
<sequence length="349" mass="35501">MSTGAGMPPADGVRATGIGSWPGTDVREALRVVLGTLTGSVPEGVVGMPYLPELPARGPGSDLLGRGAHLLVDLPVDLQPQGWRLVDRPGRDHERAGALWGQDLDELAEALDGWAGPLKVQVAGPWTLAAGVWLPLGDRVLSDPGASRDLVASLAEGVAGHVADVRRLVPGADVVLQLDEPSLTAVSLGQVRSESGYSVLRTPGPAELTGALRDVVDAARTAGTVEVAVHSCAPDLPLDLLRRAGVDAVSLDVALLRRPGWDAVATLLDAGVGLWAGALPSDGPGTPTAAEHVDRLLVGWRELGLPVADLAGLTVTPSCGLAGSTPEEARATTAATVQAAARLAGIAAG</sequence>
<gene>
    <name evidence="2" type="ORF">ACFFN0_10675</name>
</gene>
<dbReference type="Pfam" id="PF01717">
    <property type="entry name" value="Meth_synt_2"/>
    <property type="match status" value="1"/>
</dbReference>
<dbReference type="RefSeq" id="WP_238330468.1">
    <property type="nucleotide sequence ID" value="NZ_JBHMAX010000019.1"/>
</dbReference>
<dbReference type="Proteomes" id="UP001589613">
    <property type="component" value="Unassembled WGS sequence"/>
</dbReference>
<dbReference type="EMBL" id="JBHMAX010000019">
    <property type="protein sequence ID" value="MFB9732505.1"/>
    <property type="molecule type" value="Genomic_DNA"/>
</dbReference>
<protein>
    <submittedName>
        <fullName evidence="2">Methionine synthase</fullName>
    </submittedName>
</protein>
<name>A0ABV5V3Y0_9MICO</name>
<organism evidence="2 3">
    <name type="scientific">Ornithinimicrobium kibberense</name>
    <dbReference type="NCBI Taxonomy" id="282060"/>
    <lineage>
        <taxon>Bacteria</taxon>
        <taxon>Bacillati</taxon>
        <taxon>Actinomycetota</taxon>
        <taxon>Actinomycetes</taxon>
        <taxon>Micrococcales</taxon>
        <taxon>Ornithinimicrobiaceae</taxon>
        <taxon>Ornithinimicrobium</taxon>
    </lineage>
</organism>